<feature type="non-terminal residue" evidence="2">
    <location>
        <position position="1"/>
    </location>
</feature>
<dbReference type="AlphaFoldDB" id="A0A1B6E4G6"/>
<dbReference type="EMBL" id="GEDC01004483">
    <property type="protein sequence ID" value="JAS32815.1"/>
    <property type="molecule type" value="Transcribed_RNA"/>
</dbReference>
<organism evidence="2">
    <name type="scientific">Clastoptera arizonana</name>
    <name type="common">Arizona spittle bug</name>
    <dbReference type="NCBI Taxonomy" id="38151"/>
    <lineage>
        <taxon>Eukaryota</taxon>
        <taxon>Metazoa</taxon>
        <taxon>Ecdysozoa</taxon>
        <taxon>Arthropoda</taxon>
        <taxon>Hexapoda</taxon>
        <taxon>Insecta</taxon>
        <taxon>Pterygota</taxon>
        <taxon>Neoptera</taxon>
        <taxon>Paraneoptera</taxon>
        <taxon>Hemiptera</taxon>
        <taxon>Auchenorrhyncha</taxon>
        <taxon>Cercopoidea</taxon>
        <taxon>Clastopteridae</taxon>
        <taxon>Clastoptera</taxon>
    </lineage>
</organism>
<reference evidence="2" key="1">
    <citation type="submission" date="2015-12" db="EMBL/GenBank/DDBJ databases">
        <title>De novo transcriptome assembly of four potential Pierce s Disease insect vectors from Arizona vineyards.</title>
        <authorList>
            <person name="Tassone E.E."/>
        </authorList>
    </citation>
    <scope>NUCLEOTIDE SEQUENCE</scope>
</reference>
<evidence type="ECO:0000256" key="1">
    <source>
        <dbReference type="PROSITE-ProRule" id="PRU00497"/>
    </source>
</evidence>
<dbReference type="PROSITE" id="PS51155">
    <property type="entry name" value="CHIT_BIND_RR_2"/>
    <property type="match status" value="1"/>
</dbReference>
<feature type="non-terminal residue" evidence="2">
    <location>
        <position position="105"/>
    </location>
</feature>
<dbReference type="InterPro" id="IPR000618">
    <property type="entry name" value="Insect_cuticle"/>
</dbReference>
<gene>
    <name evidence="2" type="ORF">g.9533</name>
</gene>
<evidence type="ECO:0000313" key="2">
    <source>
        <dbReference type="EMBL" id="JAS32815.1"/>
    </source>
</evidence>
<name>A0A1B6E4G6_9HEMI</name>
<sequence>LSIILSSSLGAWEHTPNIPAGRRTQYYLIRQDGGYKYGYDTGDGQTAQAIAETDNEVRGKFSYQGSSGEPQGLEYTAGVAGYVPSPLYLTGGGHQAASAYSQASS</sequence>
<protein>
    <submittedName>
        <fullName evidence="2">Uncharacterized protein</fullName>
    </submittedName>
</protein>
<dbReference type="GO" id="GO:0042302">
    <property type="term" value="F:structural constituent of cuticle"/>
    <property type="evidence" value="ECO:0007669"/>
    <property type="project" value="UniProtKB-UniRule"/>
</dbReference>
<dbReference type="Pfam" id="PF00379">
    <property type="entry name" value="Chitin_bind_4"/>
    <property type="match status" value="1"/>
</dbReference>
<accession>A0A1B6E4G6</accession>
<proteinExistence type="predicted"/>
<keyword evidence="1" id="KW-0193">Cuticle</keyword>